<sequence length="227" mass="23899">MNSTKLAKFSATALLAGTCTAFAGGVVETPPPVTIVTPPPAFDWTGAYVGGSLGLAFGDYGNDADFPGDGEGDLDGHAINLLAGYTMQSGSFVYGGEVHIGFADISGSEECVNPAFECAAEIDMLASLRGRVGYLLSDNTQVYGNLGLAAANVDVYTDGPIGRNGTEETLGGFTIGVGLEHAISDNMTFFGSVQHYMFEEDDYQTDVLYNNVDIDFTTVEIGMTFRF</sequence>
<dbReference type="Pfam" id="PF13505">
    <property type="entry name" value="OMP_b-brl"/>
    <property type="match status" value="1"/>
</dbReference>
<evidence type="ECO:0000256" key="3">
    <source>
        <dbReference type="ARBA" id="ARBA00023136"/>
    </source>
</evidence>
<evidence type="ECO:0000256" key="2">
    <source>
        <dbReference type="ARBA" id="ARBA00022729"/>
    </source>
</evidence>
<comment type="similarity">
    <text evidence="4">Belongs to the Omp25/RopB family.</text>
</comment>
<organism evidence="7 8">
    <name type="scientific">[Roseibacterium] beibuensis</name>
    <dbReference type="NCBI Taxonomy" id="1193142"/>
    <lineage>
        <taxon>Bacteria</taxon>
        <taxon>Pseudomonadati</taxon>
        <taxon>Pseudomonadota</taxon>
        <taxon>Alphaproteobacteria</taxon>
        <taxon>Rhodobacterales</taxon>
        <taxon>Roseobacteraceae</taxon>
        <taxon>Roseicyclus</taxon>
    </lineage>
</organism>
<dbReference type="PANTHER" id="PTHR34001">
    <property type="entry name" value="BLL7405 PROTEIN"/>
    <property type="match status" value="1"/>
</dbReference>
<evidence type="ECO:0000259" key="6">
    <source>
        <dbReference type="Pfam" id="PF13505"/>
    </source>
</evidence>
<dbReference type="SUPFAM" id="SSF56925">
    <property type="entry name" value="OMPA-like"/>
    <property type="match status" value="1"/>
</dbReference>
<dbReference type="Proteomes" id="UP001499910">
    <property type="component" value="Unassembled WGS sequence"/>
</dbReference>
<dbReference type="RefSeq" id="WP_259546120.1">
    <property type="nucleotide sequence ID" value="NZ_BAABHW010000001.1"/>
</dbReference>
<accession>A0ABP9L4Y6</accession>
<feature type="domain" description="Outer membrane protein beta-barrel" evidence="6">
    <location>
        <begin position="41"/>
        <end position="227"/>
    </location>
</feature>
<dbReference type="InterPro" id="IPR011250">
    <property type="entry name" value="OMP/PagP_B-barrel"/>
</dbReference>
<feature type="chain" id="PRO_5045473530" evidence="5">
    <location>
        <begin position="24"/>
        <end position="227"/>
    </location>
</feature>
<keyword evidence="8" id="KW-1185">Reference proteome</keyword>
<comment type="subcellular location">
    <subcellularLocation>
        <location evidence="1">Membrane</location>
    </subcellularLocation>
</comment>
<keyword evidence="2 5" id="KW-0732">Signal</keyword>
<dbReference type="Gene3D" id="2.40.160.20">
    <property type="match status" value="1"/>
</dbReference>
<keyword evidence="3" id="KW-0472">Membrane</keyword>
<protein>
    <submittedName>
        <fullName evidence="7">Outer membrane beta-barrel protein</fullName>
    </submittedName>
</protein>
<evidence type="ECO:0000256" key="4">
    <source>
        <dbReference type="ARBA" id="ARBA00038306"/>
    </source>
</evidence>
<evidence type="ECO:0000256" key="5">
    <source>
        <dbReference type="SAM" id="SignalP"/>
    </source>
</evidence>
<proteinExistence type="inferred from homology"/>
<dbReference type="InterPro" id="IPR051692">
    <property type="entry name" value="OMP-like"/>
</dbReference>
<evidence type="ECO:0000256" key="1">
    <source>
        <dbReference type="ARBA" id="ARBA00004370"/>
    </source>
</evidence>
<evidence type="ECO:0000313" key="7">
    <source>
        <dbReference type="EMBL" id="GAA5069855.1"/>
    </source>
</evidence>
<comment type="caution">
    <text evidence="7">The sequence shown here is derived from an EMBL/GenBank/DDBJ whole genome shotgun (WGS) entry which is preliminary data.</text>
</comment>
<gene>
    <name evidence="7" type="ORF">GCM10023209_12040</name>
</gene>
<feature type="signal peptide" evidence="5">
    <location>
        <begin position="1"/>
        <end position="23"/>
    </location>
</feature>
<evidence type="ECO:0000313" key="8">
    <source>
        <dbReference type="Proteomes" id="UP001499910"/>
    </source>
</evidence>
<reference evidence="8" key="1">
    <citation type="journal article" date="2019" name="Int. J. Syst. Evol. Microbiol.">
        <title>The Global Catalogue of Microorganisms (GCM) 10K type strain sequencing project: providing services to taxonomists for standard genome sequencing and annotation.</title>
        <authorList>
            <consortium name="The Broad Institute Genomics Platform"/>
            <consortium name="The Broad Institute Genome Sequencing Center for Infectious Disease"/>
            <person name="Wu L."/>
            <person name="Ma J."/>
        </authorList>
    </citation>
    <scope>NUCLEOTIDE SEQUENCE [LARGE SCALE GENOMIC DNA]</scope>
    <source>
        <strain evidence="8">JCM 18015</strain>
    </source>
</reference>
<name>A0ABP9L4Y6_9RHOB</name>
<dbReference type="InterPro" id="IPR027385">
    <property type="entry name" value="Beta-barrel_OMP"/>
</dbReference>
<dbReference type="PANTHER" id="PTHR34001:SF3">
    <property type="entry name" value="BLL7405 PROTEIN"/>
    <property type="match status" value="1"/>
</dbReference>
<dbReference type="EMBL" id="BAABHW010000001">
    <property type="protein sequence ID" value="GAA5069855.1"/>
    <property type="molecule type" value="Genomic_DNA"/>
</dbReference>